<dbReference type="EMBL" id="KY523104">
    <property type="protein sequence ID" value="QKU35063.1"/>
    <property type="molecule type" value="Genomic_DNA"/>
</dbReference>
<dbReference type="PROSITE" id="PS50297">
    <property type="entry name" value="ANK_REP_REGION"/>
    <property type="match status" value="1"/>
</dbReference>
<accession>A0A6N1NUF2</accession>
<sequence length="361" mass="41752">MVFTIMNPGDMFYDDDGIMEHNKMDNNESHRETEIYKYYLEHDDNDNLKSIIKTAKKISHSYQDIFLRTCYSKLIINGMDNIIFDIISGNNSNDELIICLIAIEMDRRNIIEHLISKGFNLNQMVLQDNKLSFLNFDVLTYAVRKNNLQMVKYLVELGANPTSNNLMALQYSCVYKTREIFEYFIDLEIPYDVLKFIFVHCCTTHNIENKIFFIKKIINKGLNLSNINDILDNCIGNLSADDVQYLIDNGYTISSTKPLHMACKKSNTELIDFLLSYGLQPDKTILDTVFGIFNVPTIEIFIKHRIDLSGFTVALDNNQFISDLQLCGMNKDTLITLILKKINPNTLIDFDAYKLTLMHTI</sequence>
<dbReference type="InterPro" id="IPR036770">
    <property type="entry name" value="Ankyrin_rpt-contain_sf"/>
</dbReference>
<dbReference type="SMART" id="SM00248">
    <property type="entry name" value="ANK"/>
    <property type="match status" value="4"/>
</dbReference>
<evidence type="ECO:0000256" key="1">
    <source>
        <dbReference type="ARBA" id="ARBA00022737"/>
    </source>
</evidence>
<dbReference type="PANTHER" id="PTHR24123:SF33">
    <property type="entry name" value="PROTEIN HOS4"/>
    <property type="match status" value="1"/>
</dbReference>
<dbReference type="PROSITE" id="PS50088">
    <property type="entry name" value="ANK_REPEAT"/>
    <property type="match status" value="1"/>
</dbReference>
<dbReference type="Gene3D" id="1.25.40.20">
    <property type="entry name" value="Ankyrin repeat-containing domain"/>
    <property type="match status" value="1"/>
</dbReference>
<dbReference type="RefSeq" id="YP_010781716.1">
    <property type="nucleotide sequence ID" value="NC_075039.1"/>
</dbReference>
<keyword evidence="1" id="KW-0677">Repeat</keyword>
<dbReference type="SUPFAM" id="SSF48403">
    <property type="entry name" value="Ankyrin repeat"/>
    <property type="match status" value="1"/>
</dbReference>
<proteinExistence type="predicted"/>
<dbReference type="PANTHER" id="PTHR24123">
    <property type="entry name" value="ANKYRIN REPEAT-CONTAINING"/>
    <property type="match status" value="1"/>
</dbReference>
<organism evidence="3">
    <name type="scientific">Tupanvirus soda lake</name>
    <dbReference type="NCBI Taxonomy" id="2126985"/>
    <lineage>
        <taxon>Viruses</taxon>
        <taxon>Varidnaviria</taxon>
        <taxon>Bamfordvirae</taxon>
        <taxon>Nucleocytoviricota</taxon>
        <taxon>Megaviricetes</taxon>
        <taxon>Imitervirales</taxon>
        <taxon>Mimiviridae</taxon>
        <taxon>Megamimivirinae</taxon>
        <taxon>Tupanvirus</taxon>
        <taxon>Tupanvirus salinum</taxon>
    </lineage>
</organism>
<evidence type="ECO:0008006" key="4">
    <source>
        <dbReference type="Google" id="ProtNLM"/>
    </source>
</evidence>
<protein>
    <recommendedName>
        <fullName evidence="4">Ankyrin repeat protein</fullName>
    </recommendedName>
</protein>
<dbReference type="InterPro" id="IPR002110">
    <property type="entry name" value="Ankyrin_rpt"/>
</dbReference>
<evidence type="ECO:0000256" key="2">
    <source>
        <dbReference type="ARBA" id="ARBA00023043"/>
    </source>
</evidence>
<name>A0A6N1NUF2_9VIRU</name>
<keyword evidence="2" id="KW-0040">ANK repeat</keyword>
<dbReference type="GeneID" id="80518480"/>
<reference evidence="3" key="2">
    <citation type="journal article" date="2018" name="Nat. Commun.">
        <title>Tailed giant Tupanvirus possesses the most complete translational apparatus of the known virosphere.</title>
        <authorList>
            <person name="Abrahao J."/>
            <person name="Silva L."/>
            <person name="Silva L.S."/>
            <person name="Khalil J.Y.B."/>
            <person name="Rodrigues R."/>
            <person name="Arantes T."/>
            <person name="Assis F."/>
            <person name="Boratto P."/>
            <person name="Andrade M."/>
            <person name="Kroon E.G."/>
            <person name="Ribeiro B."/>
            <person name="Bergier I."/>
            <person name="Seligmann H."/>
            <person name="Ghigo E."/>
            <person name="Colson P."/>
            <person name="Levasseur A."/>
            <person name="Kroemer G."/>
            <person name="Raoult D."/>
            <person name="La Scola B."/>
        </authorList>
    </citation>
    <scope>NUCLEOTIDE SEQUENCE [LARGE SCALE GENOMIC DNA]</scope>
    <source>
        <strain evidence="3">Soda lake</strain>
    </source>
</reference>
<evidence type="ECO:0000313" key="3">
    <source>
        <dbReference type="EMBL" id="QKU35063.1"/>
    </source>
</evidence>
<dbReference type="InterPro" id="IPR051165">
    <property type="entry name" value="Multifunctional_ANK_Repeat"/>
</dbReference>
<dbReference type="KEGG" id="vg:80518480"/>
<dbReference type="Pfam" id="PF12796">
    <property type="entry name" value="Ank_2"/>
    <property type="match status" value="1"/>
</dbReference>
<reference evidence="3" key="1">
    <citation type="submission" date="2017-01" db="EMBL/GenBank/DDBJ databases">
        <authorList>
            <person name="Assis F.L."/>
            <person name="Abrahao J.S."/>
            <person name="Silva L."/>
            <person name="Khalil J.B."/>
            <person name="Rodrigues R."/>
            <person name="Silva L.S."/>
            <person name="Arantes T."/>
            <person name="Boratto P."/>
            <person name="Andrade M."/>
            <person name="Kroon E.G."/>
            <person name="Ribeiro B."/>
            <person name="Bergier I."/>
            <person name="Seligmann H."/>
            <person name="Ghigo E."/>
            <person name="Colson P."/>
            <person name="Levasseur A."/>
            <person name="Raoult D."/>
            <person name="Scola B.L."/>
        </authorList>
    </citation>
    <scope>NUCLEOTIDE SEQUENCE</scope>
    <source>
        <strain evidence="3">Soda lake</strain>
    </source>
</reference>